<gene>
    <name evidence="2" type="ORF">CFH83_05430</name>
</gene>
<dbReference type="InterPro" id="IPR011008">
    <property type="entry name" value="Dimeric_a/b-barrel"/>
</dbReference>
<name>A0A2D3WMY5_9BACT</name>
<protein>
    <recommendedName>
        <fullName evidence="1">DUF1330 domain-containing protein</fullName>
    </recommendedName>
</protein>
<dbReference type="Pfam" id="PF07045">
    <property type="entry name" value="DUF1330"/>
    <property type="match status" value="1"/>
</dbReference>
<organism evidence="2 3">
    <name type="scientific">Sulfuricurvum kujiense</name>
    <dbReference type="NCBI Taxonomy" id="148813"/>
    <lineage>
        <taxon>Bacteria</taxon>
        <taxon>Pseudomonadati</taxon>
        <taxon>Campylobacterota</taxon>
        <taxon>Epsilonproteobacteria</taxon>
        <taxon>Campylobacterales</taxon>
        <taxon>Sulfurimonadaceae</taxon>
        <taxon>Sulfuricurvum</taxon>
    </lineage>
</organism>
<dbReference type="PANTHER" id="PTHR41521">
    <property type="match status" value="1"/>
</dbReference>
<dbReference type="EMBL" id="DLUI01000076">
    <property type="protein sequence ID" value="DAB38529.1"/>
    <property type="molecule type" value="Genomic_DNA"/>
</dbReference>
<dbReference type="SUPFAM" id="SSF54909">
    <property type="entry name" value="Dimeric alpha+beta barrel"/>
    <property type="match status" value="1"/>
</dbReference>
<feature type="domain" description="DUF1330" evidence="1">
    <location>
        <begin position="2"/>
        <end position="87"/>
    </location>
</feature>
<dbReference type="RefSeq" id="WP_294895623.1">
    <property type="nucleotide sequence ID" value="NZ_DLUI01000076.1"/>
</dbReference>
<dbReference type="PANTHER" id="PTHR41521:SF4">
    <property type="entry name" value="BLR0684 PROTEIN"/>
    <property type="match status" value="1"/>
</dbReference>
<evidence type="ECO:0000313" key="2">
    <source>
        <dbReference type="EMBL" id="DAB38529.1"/>
    </source>
</evidence>
<dbReference type="InterPro" id="IPR010753">
    <property type="entry name" value="DUF1330"/>
</dbReference>
<reference evidence="2 3" key="1">
    <citation type="journal article" date="2017" name="Front. Microbiol.">
        <title>Comparative Genomic Analysis of the Class Epsilonproteobacteria and Proposed Reclassification to Epsilonbacteraeota (phyl. nov.).</title>
        <authorList>
            <person name="Waite D.W."/>
            <person name="Vanwonterghem I."/>
            <person name="Rinke C."/>
            <person name="Parks D.H."/>
            <person name="Zhang Y."/>
            <person name="Takai K."/>
            <person name="Sievert S.M."/>
            <person name="Simon J."/>
            <person name="Campbell B.J."/>
            <person name="Hanson T.E."/>
            <person name="Woyke T."/>
            <person name="Klotz M.G."/>
            <person name="Hugenholtz P."/>
        </authorList>
    </citation>
    <scope>NUCLEOTIDE SEQUENCE [LARGE SCALE GENOMIC DNA]</scope>
    <source>
        <strain evidence="2">UBA12443</strain>
    </source>
</reference>
<dbReference type="Gene3D" id="3.30.70.100">
    <property type="match status" value="1"/>
</dbReference>
<evidence type="ECO:0000313" key="3">
    <source>
        <dbReference type="Proteomes" id="UP000228859"/>
    </source>
</evidence>
<accession>A0A2D3WMY5</accession>
<sequence>MSVYVIGQIRITDQEKWNDYKSQVQSTLVPYGGKVLVRGTCINSFVGTTDYPDVVAIEFDSVEKANEWYHSSAYQSLVPIREKGAEIILHVYG</sequence>
<dbReference type="Proteomes" id="UP000228859">
    <property type="component" value="Unassembled WGS sequence"/>
</dbReference>
<proteinExistence type="predicted"/>
<evidence type="ECO:0000259" key="1">
    <source>
        <dbReference type="Pfam" id="PF07045"/>
    </source>
</evidence>
<comment type="caution">
    <text evidence="2">The sequence shown here is derived from an EMBL/GenBank/DDBJ whole genome shotgun (WGS) entry which is preliminary data.</text>
</comment>
<dbReference type="AlphaFoldDB" id="A0A2D3WMY5"/>